<organism evidence="1 2">
    <name type="scientific">Dermatophagoides pteronyssinus</name>
    <name type="common">European house dust mite</name>
    <dbReference type="NCBI Taxonomy" id="6956"/>
    <lineage>
        <taxon>Eukaryota</taxon>
        <taxon>Metazoa</taxon>
        <taxon>Ecdysozoa</taxon>
        <taxon>Arthropoda</taxon>
        <taxon>Chelicerata</taxon>
        <taxon>Arachnida</taxon>
        <taxon>Acari</taxon>
        <taxon>Acariformes</taxon>
        <taxon>Sarcoptiformes</taxon>
        <taxon>Astigmata</taxon>
        <taxon>Psoroptidia</taxon>
        <taxon>Analgoidea</taxon>
        <taxon>Pyroglyphidae</taxon>
        <taxon>Dermatophagoidinae</taxon>
        <taxon>Dermatophagoides</taxon>
    </lineage>
</organism>
<protein>
    <submittedName>
        <fullName evidence="1">Uncharacterized protein</fullName>
    </submittedName>
</protein>
<evidence type="ECO:0000313" key="1">
    <source>
        <dbReference type="EMBL" id="KAH9418249.1"/>
    </source>
</evidence>
<reference evidence="1 2" key="2">
    <citation type="journal article" date="2022" name="Mol. Biol. Evol.">
        <title>Comparative Genomics Reveals Insights into the Divergent Evolution of Astigmatic Mites and Household Pest Adaptations.</title>
        <authorList>
            <person name="Xiong Q."/>
            <person name="Wan A.T."/>
            <person name="Liu X."/>
            <person name="Fung C.S."/>
            <person name="Xiao X."/>
            <person name="Malainual N."/>
            <person name="Hou J."/>
            <person name="Wang L."/>
            <person name="Wang M."/>
            <person name="Yang K.Y."/>
            <person name="Cui Y."/>
            <person name="Leung E.L."/>
            <person name="Nong W."/>
            <person name="Shin S.K."/>
            <person name="Au S.W."/>
            <person name="Jeong K.Y."/>
            <person name="Chew F.T."/>
            <person name="Hui J.H."/>
            <person name="Leung T.F."/>
            <person name="Tungtrongchitr A."/>
            <person name="Zhong N."/>
            <person name="Liu Z."/>
            <person name="Tsui S.K."/>
        </authorList>
    </citation>
    <scope>NUCLEOTIDE SEQUENCE [LARGE SCALE GENOMIC DNA]</scope>
    <source>
        <strain evidence="1">Derp</strain>
    </source>
</reference>
<name>A0ABQ8J6N4_DERPT</name>
<dbReference type="EMBL" id="NJHN03000065">
    <property type="protein sequence ID" value="KAH9418249.1"/>
    <property type="molecule type" value="Genomic_DNA"/>
</dbReference>
<comment type="caution">
    <text evidence="1">The sequence shown here is derived from an EMBL/GenBank/DDBJ whole genome shotgun (WGS) entry which is preliminary data.</text>
</comment>
<reference evidence="1 2" key="1">
    <citation type="journal article" date="2018" name="J. Allergy Clin. Immunol.">
        <title>High-quality assembly of Dermatophagoides pteronyssinus genome and transcriptome reveals a wide range of novel allergens.</title>
        <authorList>
            <person name="Liu X.Y."/>
            <person name="Yang K.Y."/>
            <person name="Wang M.Q."/>
            <person name="Kwok J.S."/>
            <person name="Zeng X."/>
            <person name="Yang Z."/>
            <person name="Xiao X.J."/>
            <person name="Lau C.P."/>
            <person name="Li Y."/>
            <person name="Huang Z.M."/>
            <person name="Ba J.G."/>
            <person name="Yim A.K."/>
            <person name="Ouyang C.Y."/>
            <person name="Ngai S.M."/>
            <person name="Chan T.F."/>
            <person name="Leung E.L."/>
            <person name="Liu L."/>
            <person name="Liu Z.G."/>
            <person name="Tsui S.K."/>
        </authorList>
    </citation>
    <scope>NUCLEOTIDE SEQUENCE [LARGE SCALE GENOMIC DNA]</scope>
    <source>
        <strain evidence="1">Derp</strain>
    </source>
</reference>
<proteinExistence type="predicted"/>
<evidence type="ECO:0000313" key="2">
    <source>
        <dbReference type="Proteomes" id="UP000887458"/>
    </source>
</evidence>
<accession>A0ABQ8J6N4</accession>
<gene>
    <name evidence="1" type="ORF">DERP_010803</name>
</gene>
<sequence length="182" mass="21290">MEMDPNLNGYLVESQADGKIIGFFYGIYHQIKTSPSVDCLTKRLKQIRLQPFNPFIEQDELAEFRLLNHKNRIIIQCYPNQQQQQQQQSTGDLSMIWFGYDEEKKRFITFNTNGILVLCGHVSILSTMNNDETSSSLEHYEGTCTVNLFNNLSLIEFDNEYGKDIRIHLLSSHHYQWMIICN</sequence>
<keyword evidence="2" id="KW-1185">Reference proteome</keyword>
<dbReference type="Proteomes" id="UP000887458">
    <property type="component" value="Unassembled WGS sequence"/>
</dbReference>